<name>A0A0A9DRE4_ARUDO</name>
<dbReference type="AlphaFoldDB" id="A0A0A9DRE4"/>
<accession>A0A0A9DRE4</accession>
<evidence type="ECO:0000256" key="1">
    <source>
        <dbReference type="SAM" id="Coils"/>
    </source>
</evidence>
<evidence type="ECO:0000256" key="2">
    <source>
        <dbReference type="SAM" id="MobiDB-lite"/>
    </source>
</evidence>
<evidence type="ECO:0000313" key="3">
    <source>
        <dbReference type="EMBL" id="JAD88230.1"/>
    </source>
</evidence>
<reference evidence="3" key="2">
    <citation type="journal article" date="2015" name="Data Brief">
        <title>Shoot transcriptome of the giant reed, Arundo donax.</title>
        <authorList>
            <person name="Barrero R.A."/>
            <person name="Guerrero F.D."/>
            <person name="Moolhuijzen P."/>
            <person name="Goolsby J.A."/>
            <person name="Tidwell J."/>
            <person name="Bellgard S.E."/>
            <person name="Bellgard M.I."/>
        </authorList>
    </citation>
    <scope>NUCLEOTIDE SEQUENCE</scope>
    <source>
        <tissue evidence="3">Shoot tissue taken approximately 20 cm above the soil surface</tissue>
    </source>
</reference>
<proteinExistence type="predicted"/>
<feature type="region of interest" description="Disordered" evidence="2">
    <location>
        <begin position="1"/>
        <end position="33"/>
    </location>
</feature>
<organism evidence="3">
    <name type="scientific">Arundo donax</name>
    <name type="common">Giant reed</name>
    <name type="synonym">Donax arundinaceus</name>
    <dbReference type="NCBI Taxonomy" id="35708"/>
    <lineage>
        <taxon>Eukaryota</taxon>
        <taxon>Viridiplantae</taxon>
        <taxon>Streptophyta</taxon>
        <taxon>Embryophyta</taxon>
        <taxon>Tracheophyta</taxon>
        <taxon>Spermatophyta</taxon>
        <taxon>Magnoliopsida</taxon>
        <taxon>Liliopsida</taxon>
        <taxon>Poales</taxon>
        <taxon>Poaceae</taxon>
        <taxon>PACMAD clade</taxon>
        <taxon>Arundinoideae</taxon>
        <taxon>Arundineae</taxon>
        <taxon>Arundo</taxon>
    </lineage>
</organism>
<feature type="coiled-coil region" evidence="1">
    <location>
        <begin position="117"/>
        <end position="144"/>
    </location>
</feature>
<dbReference type="EMBL" id="GBRH01209665">
    <property type="protein sequence ID" value="JAD88230.1"/>
    <property type="molecule type" value="Transcribed_RNA"/>
</dbReference>
<reference evidence="3" key="1">
    <citation type="submission" date="2014-09" db="EMBL/GenBank/DDBJ databases">
        <authorList>
            <person name="Magalhaes I.L.F."/>
            <person name="Oliveira U."/>
            <person name="Santos F.R."/>
            <person name="Vidigal T.H.D.A."/>
            <person name="Brescovit A.D."/>
            <person name="Santos A.J."/>
        </authorList>
    </citation>
    <scope>NUCLEOTIDE SEQUENCE</scope>
    <source>
        <tissue evidence="3">Shoot tissue taken approximately 20 cm above the soil surface</tissue>
    </source>
</reference>
<keyword evidence="1" id="KW-0175">Coiled coil</keyword>
<feature type="region of interest" description="Disordered" evidence="2">
    <location>
        <begin position="45"/>
        <end position="74"/>
    </location>
</feature>
<protein>
    <submittedName>
        <fullName evidence="3">Uncharacterized protein</fullName>
    </submittedName>
</protein>
<sequence length="289" mass="32889">METPRLVVGAAALRAPPPSPPLRHRRFPPPRGAAHRLLFAGAPRPTSLTRCSYSRKAKGDSRGKPRRQSSSTVRLDVQANSDQLFQGPNLFDGQRKADIWELFSEAQRNILYLNKKRLVAMEELKKLQEENKLLLQDIEVLEMEAQGVPLEAAQSSSFCELLLRIDTMAVSGMISTTEASDLRKKIVDNRSTIQSAFSDIHHKPNTELLTELRLFLHKPIEYATTYLRVLQLYYSRHCIQSFYRTIQPVCWHHLTSTSVNLNMHVYMATHTCSTLVFHPETSSCCAHLH</sequence>